<evidence type="ECO:0000256" key="1">
    <source>
        <dbReference type="SAM" id="Phobius"/>
    </source>
</evidence>
<dbReference type="EMBL" id="JADKGY010000025">
    <property type="protein sequence ID" value="MBK9983788.1"/>
    <property type="molecule type" value="Genomic_DNA"/>
</dbReference>
<dbReference type="Proteomes" id="UP000808337">
    <property type="component" value="Unassembled WGS sequence"/>
</dbReference>
<organism evidence="3 4">
    <name type="scientific">Candidatus Opimibacter skivensis</name>
    <dbReference type="NCBI Taxonomy" id="2982028"/>
    <lineage>
        <taxon>Bacteria</taxon>
        <taxon>Pseudomonadati</taxon>
        <taxon>Bacteroidota</taxon>
        <taxon>Saprospiria</taxon>
        <taxon>Saprospirales</taxon>
        <taxon>Saprospiraceae</taxon>
        <taxon>Candidatus Opimibacter</taxon>
    </lineage>
</organism>
<comment type="caution">
    <text evidence="3">The sequence shown here is derived from an EMBL/GenBank/DDBJ whole genome shotgun (WGS) entry which is preliminary data.</text>
</comment>
<dbReference type="AlphaFoldDB" id="A0A9D7XTK1"/>
<reference evidence="3 4" key="1">
    <citation type="submission" date="2020-10" db="EMBL/GenBank/DDBJ databases">
        <title>Connecting structure to function with the recovery of over 1000 high-quality activated sludge metagenome-assembled genomes encoding full-length rRNA genes using long-read sequencing.</title>
        <authorList>
            <person name="Singleton C.M."/>
            <person name="Petriglieri F."/>
            <person name="Kristensen J.M."/>
            <person name="Kirkegaard R.H."/>
            <person name="Michaelsen T.Y."/>
            <person name="Andersen M.H."/>
            <person name="Karst S.M."/>
            <person name="Dueholm M.S."/>
            <person name="Nielsen P.H."/>
            <person name="Albertsen M."/>
        </authorList>
    </citation>
    <scope>NUCLEOTIDE SEQUENCE [LARGE SCALE GENOMIC DNA]</scope>
    <source>
        <strain evidence="3">Ribe_18-Q3-R11-54_MAXAC.273</strain>
    </source>
</reference>
<feature type="transmembrane region" description="Helical" evidence="1">
    <location>
        <begin position="36"/>
        <end position="55"/>
    </location>
</feature>
<keyword evidence="1" id="KW-0472">Membrane</keyword>
<evidence type="ECO:0000259" key="2">
    <source>
        <dbReference type="Pfam" id="PF03703"/>
    </source>
</evidence>
<name>A0A9D7XTK1_9BACT</name>
<keyword evidence="1" id="KW-0812">Transmembrane</keyword>
<gene>
    <name evidence="3" type="ORF">IPP15_15690</name>
</gene>
<feature type="transmembrane region" description="Helical" evidence="1">
    <location>
        <begin position="67"/>
        <end position="88"/>
    </location>
</feature>
<dbReference type="PANTHER" id="PTHR34473:SF3">
    <property type="entry name" value="TRANSMEMBRANE PROTEIN-RELATED"/>
    <property type="match status" value="1"/>
</dbReference>
<protein>
    <submittedName>
        <fullName evidence="3">PH domain-containing protein</fullName>
    </submittedName>
</protein>
<evidence type="ECO:0000313" key="3">
    <source>
        <dbReference type="EMBL" id="MBK9983788.1"/>
    </source>
</evidence>
<sequence>MSIKEELFTNPQLNIQHLPDADLLEMVRLEPAYKTVRYISSALISFIVVFVSWFALTIQFKEWPYSVSLFIFIVLISVWSILYSGIAYRYMGYALREKDISFKSGWLWRSMTTVPFSRVQHCDIKQGLIDRRFGLSRLTIYTAGGQSTDLMIPGLLPDTAERLKSFILKSTEQSTEERV</sequence>
<proteinExistence type="predicted"/>
<dbReference type="PANTHER" id="PTHR34473">
    <property type="entry name" value="UPF0699 TRANSMEMBRANE PROTEIN YDBS"/>
    <property type="match status" value="1"/>
</dbReference>
<evidence type="ECO:0000313" key="4">
    <source>
        <dbReference type="Proteomes" id="UP000808337"/>
    </source>
</evidence>
<dbReference type="InterPro" id="IPR005182">
    <property type="entry name" value="YdbS-like_PH"/>
</dbReference>
<dbReference type="Pfam" id="PF03703">
    <property type="entry name" value="bPH_2"/>
    <property type="match status" value="1"/>
</dbReference>
<feature type="domain" description="YdbS-like PH" evidence="2">
    <location>
        <begin position="88"/>
        <end position="166"/>
    </location>
</feature>
<accession>A0A9D7XTK1</accession>
<keyword evidence="1" id="KW-1133">Transmembrane helix</keyword>